<keyword evidence="4 5" id="KW-0472">Membrane</keyword>
<feature type="transmembrane region" description="Helical" evidence="5">
    <location>
        <begin position="46"/>
        <end position="66"/>
    </location>
</feature>
<protein>
    <submittedName>
        <fullName evidence="7">Uncharacterized protein</fullName>
    </submittedName>
</protein>
<keyword evidence="2 5" id="KW-0812">Transmembrane</keyword>
<dbReference type="AlphaFoldDB" id="A0A915JKY2"/>
<dbReference type="GO" id="GO:0098700">
    <property type="term" value="P:neurotransmitter loading into synaptic vesicle"/>
    <property type="evidence" value="ECO:0007669"/>
    <property type="project" value="TreeGrafter"/>
</dbReference>
<proteinExistence type="predicted"/>
<dbReference type="GO" id="GO:0005326">
    <property type="term" value="F:neurotransmitter transmembrane transporter activity"/>
    <property type="evidence" value="ECO:0007669"/>
    <property type="project" value="TreeGrafter"/>
</dbReference>
<accession>A0A915JKY2</accession>
<keyword evidence="3 5" id="KW-1133">Transmembrane helix</keyword>
<evidence type="ECO:0000313" key="7">
    <source>
        <dbReference type="WBParaSite" id="nRc.2.0.1.t26854-RA"/>
    </source>
</evidence>
<organism evidence="6 7">
    <name type="scientific">Romanomermis culicivorax</name>
    <name type="common">Nematode worm</name>
    <dbReference type="NCBI Taxonomy" id="13658"/>
    <lineage>
        <taxon>Eukaryota</taxon>
        <taxon>Metazoa</taxon>
        <taxon>Ecdysozoa</taxon>
        <taxon>Nematoda</taxon>
        <taxon>Enoplea</taxon>
        <taxon>Dorylaimia</taxon>
        <taxon>Mermithida</taxon>
        <taxon>Mermithoidea</taxon>
        <taxon>Mermithidae</taxon>
        <taxon>Romanomermis</taxon>
    </lineage>
</organism>
<evidence type="ECO:0000256" key="2">
    <source>
        <dbReference type="ARBA" id="ARBA00022692"/>
    </source>
</evidence>
<evidence type="ECO:0000256" key="1">
    <source>
        <dbReference type="ARBA" id="ARBA00004141"/>
    </source>
</evidence>
<evidence type="ECO:0000256" key="5">
    <source>
        <dbReference type="SAM" id="Phobius"/>
    </source>
</evidence>
<dbReference type="GO" id="GO:0050803">
    <property type="term" value="P:regulation of synapse structure or activity"/>
    <property type="evidence" value="ECO:0007669"/>
    <property type="project" value="TreeGrafter"/>
</dbReference>
<dbReference type="PANTHER" id="PTHR11662:SF456">
    <property type="entry name" value="VESICULAR GLUTAMATE TRANSPORTER, ISOFORM A"/>
    <property type="match status" value="1"/>
</dbReference>
<sequence length="97" mass="10888">MPLAVSWHYASAIIVHFSQGVLFGVAFPAAFQMWKFWAPPFEKSRLITTAICGALGLIWLILWILLTSDKPGDHIMISDKEKFYIQESIGFDGSAEI</sequence>
<dbReference type="InterPro" id="IPR036259">
    <property type="entry name" value="MFS_trans_sf"/>
</dbReference>
<dbReference type="GO" id="GO:0030672">
    <property type="term" value="C:synaptic vesicle membrane"/>
    <property type="evidence" value="ECO:0007669"/>
    <property type="project" value="TreeGrafter"/>
</dbReference>
<evidence type="ECO:0000256" key="4">
    <source>
        <dbReference type="ARBA" id="ARBA00023136"/>
    </source>
</evidence>
<dbReference type="PANTHER" id="PTHR11662">
    <property type="entry name" value="SOLUTE CARRIER FAMILY 17"/>
    <property type="match status" value="1"/>
</dbReference>
<dbReference type="InterPro" id="IPR050382">
    <property type="entry name" value="MFS_Na/Anion_cotransporter"/>
</dbReference>
<dbReference type="GO" id="GO:0035249">
    <property type="term" value="P:synaptic transmission, glutamatergic"/>
    <property type="evidence" value="ECO:0007669"/>
    <property type="project" value="TreeGrafter"/>
</dbReference>
<dbReference type="Proteomes" id="UP000887565">
    <property type="component" value="Unplaced"/>
</dbReference>
<name>A0A915JKY2_ROMCU</name>
<evidence type="ECO:0000313" key="6">
    <source>
        <dbReference type="Proteomes" id="UP000887565"/>
    </source>
</evidence>
<dbReference type="WBParaSite" id="nRc.2.0.1.t26854-RA">
    <property type="protein sequence ID" value="nRc.2.0.1.t26854-RA"/>
    <property type="gene ID" value="nRc.2.0.1.g26854"/>
</dbReference>
<dbReference type="GO" id="GO:0060076">
    <property type="term" value="C:excitatory synapse"/>
    <property type="evidence" value="ECO:0007669"/>
    <property type="project" value="TreeGrafter"/>
</dbReference>
<keyword evidence="6" id="KW-1185">Reference proteome</keyword>
<feature type="transmembrane region" description="Helical" evidence="5">
    <location>
        <begin position="12"/>
        <end position="34"/>
    </location>
</feature>
<comment type="subcellular location">
    <subcellularLocation>
        <location evidence="1">Membrane</location>
        <topology evidence="1">Multi-pass membrane protein</topology>
    </subcellularLocation>
</comment>
<evidence type="ECO:0000256" key="3">
    <source>
        <dbReference type="ARBA" id="ARBA00022989"/>
    </source>
</evidence>
<dbReference type="GO" id="GO:0005313">
    <property type="term" value="F:L-glutamate transmembrane transporter activity"/>
    <property type="evidence" value="ECO:0007669"/>
    <property type="project" value="TreeGrafter"/>
</dbReference>
<reference evidence="7" key="1">
    <citation type="submission" date="2022-11" db="UniProtKB">
        <authorList>
            <consortium name="WormBaseParasite"/>
        </authorList>
    </citation>
    <scope>IDENTIFICATION</scope>
</reference>
<dbReference type="SUPFAM" id="SSF103473">
    <property type="entry name" value="MFS general substrate transporter"/>
    <property type="match status" value="1"/>
</dbReference>